<gene>
    <name evidence="3" type="ORF">SAMN02745243_00252</name>
</gene>
<protein>
    <submittedName>
        <fullName evidence="3">PrgI family protein</fullName>
    </submittedName>
</protein>
<keyword evidence="2" id="KW-0812">Transmembrane</keyword>
<evidence type="ECO:0000256" key="1">
    <source>
        <dbReference type="SAM" id="MobiDB-lite"/>
    </source>
</evidence>
<dbReference type="OrthoDB" id="2060747at2"/>
<feature type="transmembrane region" description="Helical" evidence="2">
    <location>
        <begin position="20"/>
        <end position="39"/>
    </location>
</feature>
<reference evidence="3 4" key="1">
    <citation type="submission" date="2016-11" db="EMBL/GenBank/DDBJ databases">
        <authorList>
            <person name="Jaros S."/>
            <person name="Januszkiewicz K."/>
            <person name="Wedrychowicz H."/>
        </authorList>
    </citation>
    <scope>NUCLEOTIDE SEQUENCE [LARGE SCALE GENOMIC DNA]</scope>
    <source>
        <strain evidence="3 4">DSM 15480</strain>
    </source>
</reference>
<organism evidence="3 4">
    <name type="scientific">Hespellia stercorisuis DSM 15480</name>
    <dbReference type="NCBI Taxonomy" id="1121950"/>
    <lineage>
        <taxon>Bacteria</taxon>
        <taxon>Bacillati</taxon>
        <taxon>Bacillota</taxon>
        <taxon>Clostridia</taxon>
        <taxon>Lachnospirales</taxon>
        <taxon>Lachnospiraceae</taxon>
        <taxon>Hespellia</taxon>
    </lineage>
</organism>
<dbReference type="InterPro" id="IPR024414">
    <property type="entry name" value="Uncharacterised_PrgI"/>
</dbReference>
<evidence type="ECO:0000256" key="2">
    <source>
        <dbReference type="SAM" id="Phobius"/>
    </source>
</evidence>
<feature type="transmembrane region" description="Helical" evidence="2">
    <location>
        <begin position="51"/>
        <end position="70"/>
    </location>
</feature>
<dbReference type="AlphaFoldDB" id="A0A1M6I6Y2"/>
<dbReference type="STRING" id="1121950.SAMN02745243_00252"/>
<proteinExistence type="predicted"/>
<dbReference type="Pfam" id="PF12666">
    <property type="entry name" value="PrgI"/>
    <property type="match status" value="1"/>
</dbReference>
<dbReference type="Proteomes" id="UP000184301">
    <property type="component" value="Unassembled WGS sequence"/>
</dbReference>
<evidence type="ECO:0000313" key="4">
    <source>
        <dbReference type="Proteomes" id="UP000184301"/>
    </source>
</evidence>
<keyword evidence="4" id="KW-1185">Reference proteome</keyword>
<keyword evidence="2" id="KW-1133">Transmembrane helix</keyword>
<evidence type="ECO:0000313" key="3">
    <source>
        <dbReference type="EMBL" id="SHJ30191.1"/>
    </source>
</evidence>
<accession>A0A1M6I6Y2</accession>
<keyword evidence="2" id="KW-0472">Membrane</keyword>
<name>A0A1M6I6Y2_9FIRM</name>
<feature type="region of interest" description="Disordered" evidence="1">
    <location>
        <begin position="125"/>
        <end position="145"/>
    </location>
</feature>
<sequence length="145" mass="16357">MEVKMNKEIRDYNESLFFGLDFRQCACSVLAILAAIGIYFGARDAIGEEFTGWLCILSAAPFAACGFFKYHGMSAEQFLWAVLKSEVLYPKRLHSKPENLYYACLEECIRAGEQAGKDGAEILQKRKKAAQKKPVKKKKRGSVFD</sequence>
<dbReference type="EMBL" id="FQZY01000006">
    <property type="protein sequence ID" value="SHJ30191.1"/>
    <property type="molecule type" value="Genomic_DNA"/>
</dbReference>
<dbReference type="RefSeq" id="WP_073104016.1">
    <property type="nucleotide sequence ID" value="NZ_FQZY01000006.1"/>
</dbReference>